<feature type="domain" description="Luciferase-like" evidence="3">
    <location>
        <begin position="8"/>
        <end position="265"/>
    </location>
</feature>
<dbReference type="Proteomes" id="UP000249091">
    <property type="component" value="Chromosome 1"/>
</dbReference>
<dbReference type="Gene3D" id="3.20.20.30">
    <property type="entry name" value="Luciferase-like domain"/>
    <property type="match status" value="1"/>
</dbReference>
<dbReference type="KEGG" id="rcr:NCTC10994_02862"/>
<dbReference type="GO" id="GO:0005829">
    <property type="term" value="C:cytosol"/>
    <property type="evidence" value="ECO:0007669"/>
    <property type="project" value="TreeGrafter"/>
</dbReference>
<evidence type="ECO:0000259" key="3">
    <source>
        <dbReference type="Pfam" id="PF00296"/>
    </source>
</evidence>
<dbReference type="InterPro" id="IPR036661">
    <property type="entry name" value="Luciferase-like_sf"/>
</dbReference>
<reference evidence="4 5" key="1">
    <citation type="submission" date="2018-06" db="EMBL/GenBank/DDBJ databases">
        <authorList>
            <consortium name="Pathogen Informatics"/>
            <person name="Doyle S."/>
        </authorList>
    </citation>
    <scope>NUCLEOTIDE SEQUENCE [LARGE SCALE GENOMIC DNA]</scope>
    <source>
        <strain evidence="4 5">NCTC10994</strain>
    </source>
</reference>
<dbReference type="InterPro" id="IPR011251">
    <property type="entry name" value="Luciferase-like_dom"/>
</dbReference>
<name>A0A2X4UNT4_9NOCA</name>
<proteinExistence type="predicted"/>
<dbReference type="PANTHER" id="PTHR30137:SF8">
    <property type="entry name" value="BLR5498 PROTEIN"/>
    <property type="match status" value="1"/>
</dbReference>
<accession>A0A2X4UNT4</accession>
<dbReference type="Pfam" id="PF00296">
    <property type="entry name" value="Bac_luciferase"/>
    <property type="match status" value="1"/>
</dbReference>
<sequence>MTRKLTFGYLYDFRNPPEWERPWNDLYAETLDVIAWSETVGFSGAWVPEHHGADDGYQPSPLLTLAAVAARTSTLRLGSAVALAPLYHPVRFAEDTAVLDIISGGRAEMALGLGYRRREYDGLGLDFTTRGRRFDEFLQIVHALWAGETVNFEGRHFTVKDAKITPLSPRGAIPLYIGGFADKALERVARYADGYFGNEEFGDLYAEKLRQQGKDPATGRVRIQGLFFVVANDPEKAMEELGPYYHYINNSYGTWLDEDKAIGMSDPVLEPMSLEQFKRSGILQIVTPDRAVDKFRKMQERMPFEHFMMMMPAGLPAERFMEYAELFANEVIPAFQGEGQDV</sequence>
<dbReference type="EC" id="1.14.13.107" evidence="4"/>
<dbReference type="STRING" id="1219011.GCA_001895045_02351"/>
<dbReference type="GO" id="GO:0052601">
    <property type="term" value="F:limonene 1,2-monooxygenase [NAD(P)H) activity"/>
    <property type="evidence" value="ECO:0007669"/>
    <property type="project" value="UniProtKB-EC"/>
</dbReference>
<keyword evidence="1 4" id="KW-0560">Oxidoreductase</keyword>
<dbReference type="EMBL" id="LS483468">
    <property type="protein sequence ID" value="SQI34630.1"/>
    <property type="molecule type" value="Genomic_DNA"/>
</dbReference>
<keyword evidence="2 4" id="KW-0503">Monooxygenase</keyword>
<gene>
    <name evidence="4" type="primary">limB_2</name>
    <name evidence="4" type="ORF">NCTC10994_02862</name>
</gene>
<dbReference type="InterPro" id="IPR050766">
    <property type="entry name" value="Bact_Lucif_Oxidored"/>
</dbReference>
<dbReference type="SUPFAM" id="SSF51679">
    <property type="entry name" value="Bacterial luciferase-like"/>
    <property type="match status" value="1"/>
</dbReference>
<dbReference type="PANTHER" id="PTHR30137">
    <property type="entry name" value="LUCIFERASE-LIKE MONOOXYGENASE"/>
    <property type="match status" value="1"/>
</dbReference>
<protein>
    <submittedName>
        <fullName evidence="4">Monooxygenase</fullName>
        <ecNumber evidence="4">1.14.13.107</ecNumber>
    </submittedName>
</protein>
<dbReference type="RefSeq" id="WP_072700664.1">
    <property type="nucleotide sequence ID" value="NZ_JAFBBL010000001.1"/>
</dbReference>
<evidence type="ECO:0000313" key="4">
    <source>
        <dbReference type="EMBL" id="SQI34630.1"/>
    </source>
</evidence>
<evidence type="ECO:0000313" key="5">
    <source>
        <dbReference type="Proteomes" id="UP000249091"/>
    </source>
</evidence>
<organism evidence="4 5">
    <name type="scientific">Rhodococcus coprophilus</name>
    <dbReference type="NCBI Taxonomy" id="38310"/>
    <lineage>
        <taxon>Bacteria</taxon>
        <taxon>Bacillati</taxon>
        <taxon>Actinomycetota</taxon>
        <taxon>Actinomycetes</taxon>
        <taxon>Mycobacteriales</taxon>
        <taxon>Nocardiaceae</taxon>
        <taxon>Rhodococcus</taxon>
    </lineage>
</organism>
<evidence type="ECO:0000256" key="1">
    <source>
        <dbReference type="ARBA" id="ARBA00023002"/>
    </source>
</evidence>
<keyword evidence="5" id="KW-1185">Reference proteome</keyword>
<evidence type="ECO:0000256" key="2">
    <source>
        <dbReference type="ARBA" id="ARBA00023033"/>
    </source>
</evidence>
<dbReference type="AlphaFoldDB" id="A0A2X4UNT4"/>